<dbReference type="OrthoDB" id="2509690at2"/>
<evidence type="ECO:0000313" key="4">
    <source>
        <dbReference type="Proteomes" id="UP000000238"/>
    </source>
</evidence>
<dbReference type="AlphaFoldDB" id="Q2S866"/>
<dbReference type="PANTHER" id="PTHR43649">
    <property type="entry name" value="ARABINOSE-BINDING PROTEIN-RELATED"/>
    <property type="match status" value="1"/>
</dbReference>
<proteinExistence type="inferred from homology"/>
<dbReference type="KEGG" id="hch:HCH_06518"/>
<comment type="similarity">
    <text evidence="2">Belongs to the bacterial solute-binding protein 1 family.</text>
</comment>
<dbReference type="Pfam" id="PF01547">
    <property type="entry name" value="SBP_bac_1"/>
    <property type="match status" value="1"/>
</dbReference>
<dbReference type="SUPFAM" id="SSF53850">
    <property type="entry name" value="Periplasmic binding protein-like II"/>
    <property type="match status" value="1"/>
</dbReference>
<protein>
    <submittedName>
        <fullName evidence="3">ABC-type sugar transport system, periplasmic component</fullName>
    </submittedName>
</protein>
<dbReference type="STRING" id="349521.HCH_06518"/>
<dbReference type="InterPro" id="IPR006059">
    <property type="entry name" value="SBP"/>
</dbReference>
<keyword evidence="3" id="KW-0762">Sugar transport</keyword>
<organism evidence="3 4">
    <name type="scientific">Hahella chejuensis (strain KCTC 2396)</name>
    <dbReference type="NCBI Taxonomy" id="349521"/>
    <lineage>
        <taxon>Bacteria</taxon>
        <taxon>Pseudomonadati</taxon>
        <taxon>Pseudomonadota</taxon>
        <taxon>Gammaproteobacteria</taxon>
        <taxon>Oceanospirillales</taxon>
        <taxon>Hahellaceae</taxon>
        <taxon>Hahella</taxon>
    </lineage>
</organism>
<dbReference type="eggNOG" id="COG1653">
    <property type="taxonomic scope" value="Bacteria"/>
</dbReference>
<gene>
    <name evidence="3" type="ordered locus">HCH_06518</name>
</gene>
<name>Q2S866_HAHCH</name>
<keyword evidence="3" id="KW-0813">Transport</keyword>
<evidence type="ECO:0000256" key="2">
    <source>
        <dbReference type="ARBA" id="ARBA00008520"/>
    </source>
</evidence>
<dbReference type="HOGENOM" id="CLU_031285_12_4_6"/>
<accession>Q2S866</accession>
<dbReference type="Gene3D" id="3.40.190.10">
    <property type="entry name" value="Periplasmic binding protein-like II"/>
    <property type="match status" value="2"/>
</dbReference>
<comment type="subcellular location">
    <subcellularLocation>
        <location evidence="1">Periplasm</location>
    </subcellularLocation>
</comment>
<dbReference type="RefSeq" id="WP_011400210.1">
    <property type="nucleotide sequence ID" value="NC_007645.1"/>
</dbReference>
<dbReference type="EMBL" id="CP000155">
    <property type="protein sequence ID" value="ABC33158.1"/>
    <property type="molecule type" value="Genomic_DNA"/>
</dbReference>
<evidence type="ECO:0000256" key="1">
    <source>
        <dbReference type="ARBA" id="ARBA00004418"/>
    </source>
</evidence>
<reference evidence="3 4" key="1">
    <citation type="journal article" date="2005" name="Nucleic Acids Res.">
        <title>Genomic blueprint of Hahella chejuensis, a marine microbe producing an algicidal agent.</title>
        <authorList>
            <person name="Jeong H."/>
            <person name="Yim J.H."/>
            <person name="Lee C."/>
            <person name="Choi S.-H."/>
            <person name="Park Y.K."/>
            <person name="Yoon S.H."/>
            <person name="Hur C.-G."/>
            <person name="Kang H.-Y."/>
            <person name="Kim D."/>
            <person name="Lee H.H."/>
            <person name="Park K.H."/>
            <person name="Park S.-H."/>
            <person name="Park H.-S."/>
            <person name="Lee H.K."/>
            <person name="Oh T.K."/>
            <person name="Kim J.F."/>
        </authorList>
    </citation>
    <scope>NUCLEOTIDE SEQUENCE [LARGE SCALE GENOMIC DNA]</scope>
    <source>
        <strain evidence="3 4">KCTC 2396</strain>
    </source>
</reference>
<dbReference type="Proteomes" id="UP000000238">
    <property type="component" value="Chromosome"/>
</dbReference>
<evidence type="ECO:0000313" key="3">
    <source>
        <dbReference type="EMBL" id="ABC33158.1"/>
    </source>
</evidence>
<dbReference type="GO" id="GO:0042597">
    <property type="term" value="C:periplasmic space"/>
    <property type="evidence" value="ECO:0007669"/>
    <property type="project" value="UniProtKB-SubCell"/>
</dbReference>
<dbReference type="InterPro" id="IPR050490">
    <property type="entry name" value="Bact_solute-bd_prot1"/>
</dbReference>
<sequence>MIYRVLLAMCGLLIWLPAAAEPLKLGVGLLTASGDAREGVIETVRRFEALYPGAKVEVIAKYDEEFKLSTLSWLEKGGDNAPDIYFGSAGERLYRLVRKDLVADISAIWNKEKLDEQFKPGIKASVSHNGQVYAIPFAYYQWGLYYNALTLVQYNLEPPQTWSELLKVCGVLKQHNVYCFGIGTKDFWPAAGWFDYIDLRLNGLAFHQALTRGCVPYWDRRVVKAMRLWAELINAGYFSPGAAEHDWRDVFPEIYRGKTVFTLTGNFAETALVNIPERVKEAIRFLPFPRIADNMPNYEDAPTDIFFLSKAAANKPYANELIAFLARPDIQELLTSGLFMIPVNIKAQAQDTYFVKEGLKVLHESDGFAQFFDRDTPKSMADDAIRIFSQFIEHGDVERAVNALEKARIDAYQGVHAAVDC</sequence>
<keyword evidence="4" id="KW-1185">Reference proteome</keyword>